<reference evidence="4 5" key="1">
    <citation type="journal article" date="2016" name="Nat. Commun.">
        <title>Thousands of microbial genomes shed light on interconnected biogeochemical processes in an aquifer system.</title>
        <authorList>
            <person name="Anantharaman K."/>
            <person name="Brown C.T."/>
            <person name="Hug L.A."/>
            <person name="Sharon I."/>
            <person name="Castelle C.J."/>
            <person name="Probst A.J."/>
            <person name="Thomas B.C."/>
            <person name="Singh A."/>
            <person name="Wilkins M.J."/>
            <person name="Karaoz U."/>
            <person name="Brodie E.L."/>
            <person name="Williams K.H."/>
            <person name="Hubbard S.S."/>
            <person name="Banfield J.F."/>
        </authorList>
    </citation>
    <scope>NUCLEOTIDE SEQUENCE [LARGE SCALE GENOMIC DNA]</scope>
</reference>
<dbReference type="Proteomes" id="UP000176778">
    <property type="component" value="Unassembled WGS sequence"/>
</dbReference>
<evidence type="ECO:0000256" key="2">
    <source>
        <dbReference type="SAM" id="Phobius"/>
    </source>
</evidence>
<comment type="caution">
    <text evidence="4">The sequence shown here is derived from an EMBL/GenBank/DDBJ whole genome shotgun (WGS) entry which is preliminary data.</text>
</comment>
<evidence type="ECO:0000256" key="1">
    <source>
        <dbReference type="SAM" id="MobiDB-lite"/>
    </source>
</evidence>
<feature type="region of interest" description="Disordered" evidence="1">
    <location>
        <begin position="48"/>
        <end position="102"/>
    </location>
</feature>
<gene>
    <name evidence="4" type="ORF">A2Y68_00725</name>
</gene>
<protein>
    <recommendedName>
        <fullName evidence="3">CARDB domain-containing protein</fullName>
    </recommendedName>
</protein>
<evidence type="ECO:0000313" key="5">
    <source>
        <dbReference type="Proteomes" id="UP000176778"/>
    </source>
</evidence>
<dbReference type="AlphaFoldDB" id="A0A1F7X4J6"/>
<dbReference type="EMBL" id="MGFR01000002">
    <property type="protein sequence ID" value="OGM09937.1"/>
    <property type="molecule type" value="Genomic_DNA"/>
</dbReference>
<dbReference type="InterPro" id="IPR011635">
    <property type="entry name" value="CARDB"/>
</dbReference>
<dbReference type="Pfam" id="PF07705">
    <property type="entry name" value="CARDB"/>
    <property type="match status" value="1"/>
</dbReference>
<keyword evidence="2" id="KW-0472">Membrane</keyword>
<name>A0A1F7X4J6_9BACT</name>
<dbReference type="InterPro" id="IPR013783">
    <property type="entry name" value="Ig-like_fold"/>
</dbReference>
<feature type="compositionally biased region" description="Polar residues" evidence="1">
    <location>
        <begin position="48"/>
        <end position="59"/>
    </location>
</feature>
<sequence length="212" mass="22678">MEDEQVIPAPQENPKPGPTNKTLIVIIVVLVLVIIAGVAFFLGSSKKTPVSTENITPTPTVEGAEISVTETPTETTTLSPTKKPTATASPTPTSTPTPTPDNRADLYISSYSFNHPPVMGEAFTLTVIISNQGNVASGDFYWEWWATISAPTYACRANVASIPAHGARTVFCNYTYGGWANYTTRAIADVDNGVDESNEGNNTYSQNVIPVH</sequence>
<dbReference type="Gene3D" id="2.60.40.10">
    <property type="entry name" value="Immunoglobulins"/>
    <property type="match status" value="1"/>
</dbReference>
<accession>A0A1F7X4J6</accession>
<evidence type="ECO:0000313" key="4">
    <source>
        <dbReference type="EMBL" id="OGM09937.1"/>
    </source>
</evidence>
<evidence type="ECO:0000259" key="3">
    <source>
        <dbReference type="Pfam" id="PF07705"/>
    </source>
</evidence>
<dbReference type="STRING" id="1802479.A2Y68_00725"/>
<keyword evidence="2" id="KW-0812">Transmembrane</keyword>
<feature type="transmembrane region" description="Helical" evidence="2">
    <location>
        <begin position="23"/>
        <end position="42"/>
    </location>
</feature>
<feature type="compositionally biased region" description="Low complexity" evidence="1">
    <location>
        <begin position="69"/>
        <end position="92"/>
    </location>
</feature>
<proteinExistence type="predicted"/>
<organism evidence="4 5">
    <name type="scientific">Candidatus Woesebacteria bacterium RBG_13_46_13</name>
    <dbReference type="NCBI Taxonomy" id="1802479"/>
    <lineage>
        <taxon>Bacteria</taxon>
        <taxon>Candidatus Woeseibacteriota</taxon>
    </lineage>
</organism>
<feature type="domain" description="CARDB" evidence="3">
    <location>
        <begin position="104"/>
        <end position="205"/>
    </location>
</feature>
<keyword evidence="2" id="KW-1133">Transmembrane helix</keyword>